<dbReference type="RefSeq" id="WP_090919940.1">
    <property type="nucleotide sequence ID" value="NZ_FMVM01000008.1"/>
</dbReference>
<evidence type="ECO:0000259" key="5">
    <source>
        <dbReference type="PROSITE" id="PS50932"/>
    </source>
</evidence>
<keyword evidence="2" id="KW-0805">Transcription regulation</keyword>
<feature type="domain" description="HTH lacI-type" evidence="5">
    <location>
        <begin position="2"/>
        <end position="56"/>
    </location>
</feature>
<keyword evidence="3" id="KW-0238">DNA-binding</keyword>
<dbReference type="InterPro" id="IPR010982">
    <property type="entry name" value="Lambda_DNA-bd_dom_sf"/>
</dbReference>
<dbReference type="PANTHER" id="PTHR30146:SF148">
    <property type="entry name" value="HTH-TYPE TRANSCRIPTIONAL REPRESSOR PURR-RELATED"/>
    <property type="match status" value="1"/>
</dbReference>
<dbReference type="AlphaFoldDB" id="A0A1G5I693"/>
<evidence type="ECO:0000256" key="2">
    <source>
        <dbReference type="ARBA" id="ARBA00023015"/>
    </source>
</evidence>
<keyword evidence="7" id="KW-1185">Reference proteome</keyword>
<dbReference type="Pfam" id="PF00356">
    <property type="entry name" value="LacI"/>
    <property type="match status" value="1"/>
</dbReference>
<organism evidence="6 7">
    <name type="scientific">Paenibacillus polysaccharolyticus</name>
    <dbReference type="NCBI Taxonomy" id="582692"/>
    <lineage>
        <taxon>Bacteria</taxon>
        <taxon>Bacillati</taxon>
        <taxon>Bacillota</taxon>
        <taxon>Bacilli</taxon>
        <taxon>Bacillales</taxon>
        <taxon>Paenibacillaceae</taxon>
        <taxon>Paenibacillus</taxon>
    </lineage>
</organism>
<dbReference type="Gene3D" id="3.40.50.2300">
    <property type="match status" value="2"/>
</dbReference>
<dbReference type="SUPFAM" id="SSF47413">
    <property type="entry name" value="lambda repressor-like DNA-binding domains"/>
    <property type="match status" value="1"/>
</dbReference>
<dbReference type="CDD" id="cd06267">
    <property type="entry name" value="PBP1_LacI_sugar_binding-like"/>
    <property type="match status" value="1"/>
</dbReference>
<keyword evidence="4" id="KW-0804">Transcription</keyword>
<evidence type="ECO:0000256" key="1">
    <source>
        <dbReference type="ARBA" id="ARBA00022491"/>
    </source>
</evidence>
<dbReference type="InterPro" id="IPR046335">
    <property type="entry name" value="LacI/GalR-like_sensor"/>
</dbReference>
<evidence type="ECO:0000313" key="7">
    <source>
        <dbReference type="Proteomes" id="UP000198538"/>
    </source>
</evidence>
<evidence type="ECO:0000313" key="6">
    <source>
        <dbReference type="EMBL" id="SCY71251.1"/>
    </source>
</evidence>
<dbReference type="SUPFAM" id="SSF53822">
    <property type="entry name" value="Periplasmic binding protein-like I"/>
    <property type="match status" value="1"/>
</dbReference>
<dbReference type="InterPro" id="IPR028082">
    <property type="entry name" value="Peripla_BP_I"/>
</dbReference>
<dbReference type="EMBL" id="FMVM01000008">
    <property type="protein sequence ID" value="SCY71251.1"/>
    <property type="molecule type" value="Genomic_DNA"/>
</dbReference>
<gene>
    <name evidence="6" type="ORF">SAMN05720606_10841</name>
</gene>
<evidence type="ECO:0000256" key="3">
    <source>
        <dbReference type="ARBA" id="ARBA00023125"/>
    </source>
</evidence>
<dbReference type="Pfam" id="PF13377">
    <property type="entry name" value="Peripla_BP_3"/>
    <property type="match status" value="1"/>
</dbReference>
<protein>
    <submittedName>
        <fullName evidence="6">Transcriptional regulator, LacI family</fullName>
    </submittedName>
</protein>
<proteinExistence type="predicted"/>
<dbReference type="CDD" id="cd01392">
    <property type="entry name" value="HTH_LacI"/>
    <property type="match status" value="1"/>
</dbReference>
<dbReference type="PROSITE" id="PS50932">
    <property type="entry name" value="HTH_LACI_2"/>
    <property type="match status" value="1"/>
</dbReference>
<dbReference type="InterPro" id="IPR000843">
    <property type="entry name" value="HTH_LacI"/>
</dbReference>
<dbReference type="STRING" id="582692.SAMN05720606_10841"/>
<dbReference type="GO" id="GO:0000976">
    <property type="term" value="F:transcription cis-regulatory region binding"/>
    <property type="evidence" value="ECO:0007669"/>
    <property type="project" value="TreeGrafter"/>
</dbReference>
<dbReference type="GO" id="GO:0003700">
    <property type="term" value="F:DNA-binding transcription factor activity"/>
    <property type="evidence" value="ECO:0007669"/>
    <property type="project" value="TreeGrafter"/>
</dbReference>
<dbReference type="PANTHER" id="PTHR30146">
    <property type="entry name" value="LACI-RELATED TRANSCRIPTIONAL REPRESSOR"/>
    <property type="match status" value="1"/>
</dbReference>
<reference evidence="7" key="1">
    <citation type="submission" date="2016-10" db="EMBL/GenBank/DDBJ databases">
        <authorList>
            <person name="Varghese N."/>
            <person name="Submissions S."/>
        </authorList>
    </citation>
    <scope>NUCLEOTIDE SEQUENCE [LARGE SCALE GENOMIC DNA]</scope>
    <source>
        <strain evidence="7">BL9</strain>
    </source>
</reference>
<keyword evidence="1" id="KW-0678">Repressor</keyword>
<evidence type="ECO:0000256" key="4">
    <source>
        <dbReference type="ARBA" id="ARBA00023163"/>
    </source>
</evidence>
<dbReference type="PROSITE" id="PS00356">
    <property type="entry name" value="HTH_LACI_1"/>
    <property type="match status" value="1"/>
</dbReference>
<dbReference type="SMART" id="SM00354">
    <property type="entry name" value="HTH_LACI"/>
    <property type="match status" value="1"/>
</dbReference>
<accession>A0A1G5I693</accession>
<name>A0A1G5I693_9BACL</name>
<dbReference type="Gene3D" id="1.10.260.40">
    <property type="entry name" value="lambda repressor-like DNA-binding domains"/>
    <property type="match status" value="1"/>
</dbReference>
<dbReference type="Proteomes" id="UP000198538">
    <property type="component" value="Unassembled WGS sequence"/>
</dbReference>
<sequence length="340" mass="37573">MVSIKDIAKKAGVSISTVSYALNGSNKVTDETRSKILVIAKELNYVPNAAARTLKKRESRILGVFLTDFSGDVYGDLLTGMKAICNAQGYDLIVCSGKQSHRMLPERMIDGAIILDHTFSSEELMQYADRGHKIVVLDRELKHPNINQVLLDNKAGATLAMEYLIEHGHKKIYVVTGPEGSFDSVQRLKAVRQVTERQADVEWIEIVGDFEKSGGERAADHIIQTYNGPAAVFCLNDEMAIGLCDRLADSELEIGKQIDVIGFDHIELSNYVQPKLASIDYSKRKWGALAAEQLIKIIAGEPVDHERIYVTLVEGESVTGPNSVEVRLPMPNANERAVSY</sequence>